<gene>
    <name evidence="2" type="ORF">CGZ75_09015</name>
</gene>
<dbReference type="Proteomes" id="UP000215145">
    <property type="component" value="Unassembled WGS sequence"/>
</dbReference>
<dbReference type="AlphaFoldDB" id="A0A229P3X4"/>
<dbReference type="EMBL" id="NMUQ01000001">
    <property type="protein sequence ID" value="OXM16777.1"/>
    <property type="molecule type" value="Genomic_DNA"/>
</dbReference>
<keyword evidence="3" id="KW-1185">Reference proteome</keyword>
<keyword evidence="1" id="KW-0472">Membrane</keyword>
<comment type="caution">
    <text evidence="2">The sequence shown here is derived from an EMBL/GenBank/DDBJ whole genome shotgun (WGS) entry which is preliminary data.</text>
</comment>
<feature type="transmembrane region" description="Helical" evidence="1">
    <location>
        <begin position="14"/>
        <end position="35"/>
    </location>
</feature>
<evidence type="ECO:0000313" key="3">
    <source>
        <dbReference type="Proteomes" id="UP000215145"/>
    </source>
</evidence>
<proteinExistence type="predicted"/>
<name>A0A229P3X4_9BACL</name>
<keyword evidence="1" id="KW-0812">Transmembrane</keyword>
<keyword evidence="1" id="KW-1133">Transmembrane helix</keyword>
<evidence type="ECO:0000313" key="2">
    <source>
        <dbReference type="EMBL" id="OXM16777.1"/>
    </source>
</evidence>
<sequence>MNKNNTEDSGGSKFNLGIILILFILLVIVTCTFSIGSNRPAYIEFDDESSSITDTRVFNIINNTSSLTLNVVSIVGPSSWPTPSIIVPNGGVTSFYVSSNGFNTTRAEVRLNVNSANRVSVGGLQCTLVNLNSQDKAYFSNVSITTPIRAAPQQSQYPENIAKLTIYDVF</sequence>
<accession>A0A229P3X4</accession>
<protein>
    <submittedName>
        <fullName evidence="2">Uncharacterized protein</fullName>
    </submittedName>
</protein>
<organism evidence="2 3">
    <name type="scientific">Paenibacillus herberti</name>
    <dbReference type="NCBI Taxonomy" id="1619309"/>
    <lineage>
        <taxon>Bacteria</taxon>
        <taxon>Bacillati</taxon>
        <taxon>Bacillota</taxon>
        <taxon>Bacilli</taxon>
        <taxon>Bacillales</taxon>
        <taxon>Paenibacillaceae</taxon>
        <taxon>Paenibacillus</taxon>
    </lineage>
</organism>
<evidence type="ECO:0000256" key="1">
    <source>
        <dbReference type="SAM" id="Phobius"/>
    </source>
</evidence>
<dbReference type="RefSeq" id="WP_089523859.1">
    <property type="nucleotide sequence ID" value="NZ_NMUQ01000001.1"/>
</dbReference>
<reference evidence="2 3" key="1">
    <citation type="submission" date="2017-07" db="EMBL/GenBank/DDBJ databases">
        <title>Paenibacillus herberti R33 genome sequencing and assembly.</title>
        <authorList>
            <person name="Su W."/>
        </authorList>
    </citation>
    <scope>NUCLEOTIDE SEQUENCE [LARGE SCALE GENOMIC DNA]</scope>
    <source>
        <strain evidence="2 3">R33</strain>
    </source>
</reference>
<dbReference type="OrthoDB" id="9834896at2"/>